<protein>
    <recommendedName>
        <fullName evidence="4">TadE family protein</fullName>
    </recommendedName>
</protein>
<dbReference type="EMBL" id="CP044108">
    <property type="protein sequence ID" value="QEU11556.1"/>
    <property type="molecule type" value="Genomic_DNA"/>
</dbReference>
<keyword evidence="3" id="KW-1185">Reference proteome</keyword>
<dbReference type="Proteomes" id="UP000323865">
    <property type="component" value="Chromosome"/>
</dbReference>
<accession>A0ABX6A2Z9</accession>
<reference evidence="2 3" key="1">
    <citation type="submission" date="2019-09" db="EMBL/GenBank/DDBJ databases">
        <title>FDA dAtabase for Regulatory Grade micrObial Sequences (FDA-ARGOS): Supporting development and validation of Infectious Disease Dx tests.</title>
        <authorList>
            <person name="Sciortino C."/>
            <person name="Tallon L."/>
            <person name="Sadzewicz L."/>
            <person name="Vavikolanu K."/>
            <person name="Mehta A."/>
            <person name="Aluvathingal J."/>
            <person name="Nadendla S."/>
            <person name="Nandy P."/>
            <person name="Geyer C."/>
            <person name="Yan Y."/>
            <person name="Sichtig H."/>
        </authorList>
    </citation>
    <scope>NUCLEOTIDE SEQUENCE [LARGE SCALE GENOMIC DNA]</scope>
    <source>
        <strain evidence="2 3">FDAARGOS_640</strain>
    </source>
</reference>
<sequence>MKMRSRVKAVARKVACRLKDASGNSIVEFTGLSVVLLIPLVYLLLTCASMQSATFAADTLARQIARVYSVQELAEGREERIGRIIAEVERDYGVDVDPAEISVACPAATCPVAGEAVSVEVSIAVPIPGLGVVGIDSSIVGVTGRHALISEGNAR</sequence>
<name>A0ABX6A2Z9_9MICO</name>
<evidence type="ECO:0000256" key="1">
    <source>
        <dbReference type="SAM" id="Phobius"/>
    </source>
</evidence>
<keyword evidence="1" id="KW-0812">Transmembrane</keyword>
<feature type="transmembrane region" description="Helical" evidence="1">
    <location>
        <begin position="21"/>
        <end position="45"/>
    </location>
</feature>
<organism evidence="2 3">
    <name type="scientific">Dermabacter vaginalis</name>
    <dbReference type="NCBI Taxonomy" id="1630135"/>
    <lineage>
        <taxon>Bacteria</taxon>
        <taxon>Bacillati</taxon>
        <taxon>Actinomycetota</taxon>
        <taxon>Actinomycetes</taxon>
        <taxon>Micrococcales</taxon>
        <taxon>Dermabacteraceae</taxon>
        <taxon>Dermabacter</taxon>
    </lineage>
</organism>
<keyword evidence="1" id="KW-1133">Transmembrane helix</keyword>
<evidence type="ECO:0000313" key="3">
    <source>
        <dbReference type="Proteomes" id="UP000323865"/>
    </source>
</evidence>
<proteinExistence type="predicted"/>
<evidence type="ECO:0000313" key="2">
    <source>
        <dbReference type="EMBL" id="QEU11556.1"/>
    </source>
</evidence>
<evidence type="ECO:0008006" key="4">
    <source>
        <dbReference type="Google" id="ProtNLM"/>
    </source>
</evidence>
<keyword evidence="1" id="KW-0472">Membrane</keyword>
<gene>
    <name evidence="2" type="ORF">FOB48_04105</name>
</gene>
<dbReference type="RefSeq" id="WP_150332969.1">
    <property type="nucleotide sequence ID" value="NZ_CP044108.1"/>
</dbReference>